<name>A0ABX0K0Z1_9PROT</name>
<protein>
    <submittedName>
        <fullName evidence="2">DUF2155 domain-containing protein</fullName>
    </submittedName>
</protein>
<organism evidence="2 3">
    <name type="scientific">Acetobacter conturbans</name>
    <dbReference type="NCBI Taxonomy" id="1737472"/>
    <lineage>
        <taxon>Bacteria</taxon>
        <taxon>Pseudomonadati</taxon>
        <taxon>Pseudomonadota</taxon>
        <taxon>Alphaproteobacteria</taxon>
        <taxon>Acetobacterales</taxon>
        <taxon>Acetobacteraceae</taxon>
        <taxon>Acetobacter</taxon>
    </lineage>
</organism>
<evidence type="ECO:0000313" key="2">
    <source>
        <dbReference type="EMBL" id="NHN89261.1"/>
    </source>
</evidence>
<comment type="caution">
    <text evidence="2">The sequence shown here is derived from an EMBL/GenBank/DDBJ whole genome shotgun (WGS) entry which is preliminary data.</text>
</comment>
<evidence type="ECO:0000313" key="3">
    <source>
        <dbReference type="Proteomes" id="UP000631653"/>
    </source>
</evidence>
<dbReference type="Proteomes" id="UP000631653">
    <property type="component" value="Unassembled WGS sequence"/>
</dbReference>
<keyword evidence="3" id="KW-1185">Reference proteome</keyword>
<proteinExistence type="predicted"/>
<gene>
    <name evidence="2" type="ORF">GOB81_11575</name>
</gene>
<accession>A0ABX0K0Z1</accession>
<dbReference type="EMBL" id="WOSY01000010">
    <property type="protein sequence ID" value="NHN89261.1"/>
    <property type="molecule type" value="Genomic_DNA"/>
</dbReference>
<reference evidence="2 3" key="1">
    <citation type="journal article" date="2020" name="Int. J. Syst. Evol. Microbiol.">
        <title>Novel acetic acid bacteria from cider fermentations: Acetobacter conturbans sp. nov. and Acetobacter fallax sp. nov.</title>
        <authorList>
            <person name="Sombolestani A.S."/>
            <person name="Cleenwerck I."/>
            <person name="Cnockaert M."/>
            <person name="Borremans W."/>
            <person name="Wieme A.D."/>
            <person name="De Vuyst L."/>
            <person name="Vandamme P."/>
        </authorList>
    </citation>
    <scope>NUCLEOTIDE SEQUENCE [LARGE SCALE GENOMIC DNA]</scope>
    <source>
        <strain evidence="2 3">LMG 1627</strain>
    </source>
</reference>
<feature type="region of interest" description="Disordered" evidence="1">
    <location>
        <begin position="110"/>
        <end position="166"/>
    </location>
</feature>
<dbReference type="Pfam" id="PF09923">
    <property type="entry name" value="DUF2155"/>
    <property type="match status" value="1"/>
</dbReference>
<dbReference type="InterPro" id="IPR019225">
    <property type="entry name" value="DUF2155"/>
</dbReference>
<evidence type="ECO:0000256" key="1">
    <source>
        <dbReference type="SAM" id="MobiDB-lite"/>
    </source>
</evidence>
<sequence length="166" mass="17470">MYPANTWQGKSTAVVRVLNRLDSRVETLTLPVGSAGHYETLDITVNRCLVHAPTLRRDTAAWVDVQDKREAGAVFHGWMLAEEPSLGIFESPIYDIRVVTCEGDNVAPTPLPLQAPVVPSLPGSSEASPAGTPTAPSDDSQKGAPSQAAPEGGTVPDSGEGQPDSQ</sequence>